<dbReference type="Proteomes" id="UP000235778">
    <property type="component" value="Unassembled WGS sequence"/>
</dbReference>
<evidence type="ECO:0000256" key="1">
    <source>
        <dbReference type="SAM" id="SignalP"/>
    </source>
</evidence>
<proteinExistence type="predicted"/>
<dbReference type="PROSITE" id="PS51257">
    <property type="entry name" value="PROKAR_LIPOPROTEIN"/>
    <property type="match status" value="1"/>
</dbReference>
<protein>
    <submittedName>
        <fullName evidence="2">Uncharacterized protein</fullName>
    </submittedName>
</protein>
<dbReference type="AlphaFoldDB" id="A0A1B9QAZ7"/>
<evidence type="ECO:0000313" key="2">
    <source>
        <dbReference type="EMBL" id="PME60555.1"/>
    </source>
</evidence>
<feature type="chain" id="PRO_5015061240" evidence="1">
    <location>
        <begin position="30"/>
        <end position="198"/>
    </location>
</feature>
<dbReference type="EMBL" id="MCSI01000144">
    <property type="protein sequence ID" value="PME60555.1"/>
    <property type="molecule type" value="Genomic_DNA"/>
</dbReference>
<accession>A0A1B9QAZ7</accession>
<name>A0A1B9QAZ7_9VIBR</name>
<dbReference type="RefSeq" id="WP_017108080.1">
    <property type="nucleotide sequence ID" value="NZ_MAKA01000124.1"/>
</dbReference>
<keyword evidence="1" id="KW-0732">Signal</keyword>
<reference evidence="3" key="1">
    <citation type="submission" date="2016-07" db="EMBL/GenBank/DDBJ databases">
        <title>Nontailed viruses are major unrecognized killers of bacteria in the ocean.</title>
        <authorList>
            <person name="Kauffman K."/>
            <person name="Hussain F."/>
            <person name="Yang J."/>
            <person name="Arevalo P."/>
            <person name="Brown J."/>
            <person name="Cutler M."/>
            <person name="Kelly L."/>
            <person name="Polz M.F."/>
        </authorList>
    </citation>
    <scope>NUCLEOTIDE SEQUENCE [LARGE SCALE GENOMIC DNA]</scope>
    <source>
        <strain evidence="3">10N.286.55.C1</strain>
    </source>
</reference>
<comment type="caution">
    <text evidence="2">The sequence shown here is derived from an EMBL/GenBank/DDBJ whole genome shotgun (WGS) entry which is preliminary data.</text>
</comment>
<sequence>MIKRSICATKSIKKAALLALMMVGLTACTTQEQPAVHDYGVVTSGDFEFMKNGVTTYSWHPRTEQVYLSQKYDETVVTDMVRDAIEDQLSAKGYSLEQGGGIGDVVVGFGLAEESELNDNSIFDAVQLSTGVPFYDGKGKLAEKGSLYIVFSVPNSEVIQWRALAQSGIQPKLGAGESKQRISGFVEMLFRHMPQRSN</sequence>
<evidence type="ECO:0000313" key="3">
    <source>
        <dbReference type="Proteomes" id="UP000235778"/>
    </source>
</evidence>
<feature type="signal peptide" evidence="1">
    <location>
        <begin position="1"/>
        <end position="29"/>
    </location>
</feature>
<gene>
    <name evidence="2" type="ORF">BCV30_01945</name>
</gene>
<organism evidence="2 3">
    <name type="scientific">Vibrio lentus</name>
    <dbReference type="NCBI Taxonomy" id="136468"/>
    <lineage>
        <taxon>Bacteria</taxon>
        <taxon>Pseudomonadati</taxon>
        <taxon>Pseudomonadota</taxon>
        <taxon>Gammaproteobacteria</taxon>
        <taxon>Vibrionales</taxon>
        <taxon>Vibrionaceae</taxon>
        <taxon>Vibrio</taxon>
    </lineage>
</organism>